<evidence type="ECO:0000256" key="1">
    <source>
        <dbReference type="ARBA" id="ARBA00001974"/>
    </source>
</evidence>
<dbReference type="Pfam" id="PF18108">
    <property type="entry name" value="QSOX_Trx1"/>
    <property type="match status" value="1"/>
</dbReference>
<dbReference type="OrthoDB" id="59470at2759"/>
<dbReference type="AlphaFoldDB" id="A0A9Q0S2I7"/>
<dbReference type="GO" id="GO:0000139">
    <property type="term" value="C:Golgi membrane"/>
    <property type="evidence" value="ECO:0007669"/>
    <property type="project" value="TreeGrafter"/>
</dbReference>
<comment type="caution">
    <text evidence="14">The sequence shown here is derived from an EMBL/GenBank/DDBJ whole genome shotgun (WGS) entry which is preliminary data.</text>
</comment>
<dbReference type="SUPFAM" id="SSF52833">
    <property type="entry name" value="Thioredoxin-like"/>
    <property type="match status" value="1"/>
</dbReference>
<dbReference type="InterPro" id="IPR017905">
    <property type="entry name" value="ERV/ALR_sulphydryl_oxidase"/>
</dbReference>
<dbReference type="SUPFAM" id="SSF69000">
    <property type="entry name" value="FAD-dependent thiol oxidase"/>
    <property type="match status" value="1"/>
</dbReference>
<dbReference type="Pfam" id="PF00085">
    <property type="entry name" value="Thioredoxin"/>
    <property type="match status" value="1"/>
</dbReference>
<dbReference type="PANTHER" id="PTHR22897:SF8">
    <property type="entry name" value="SULFHYDRYL OXIDASE"/>
    <property type="match status" value="1"/>
</dbReference>
<evidence type="ECO:0000256" key="5">
    <source>
        <dbReference type="ARBA" id="ARBA00022827"/>
    </source>
</evidence>
<sequence length="632" mass="73806">MNRKKFFLYMSFCLYIKLCAPMHVDQHSQQDESRSDNPGFYGAGDKVVVLSKLNFKDVIFDQEYGSYVEFYNSYCGFCRRFSPTWKELAEDVDTWRDVAIISAIDCSADENNGLCREFEVMAYPTVRYFSPHHTDPKKFGIPATGQERRALRKQLVNFLKNETIVPDHWPILKPLTQTNNKILYLDVKDIVEFIFIINLDENSTVGHEVALDLHSIEQILIRQVESEHIASKLGLTPKPSLTVVNRNNELIPMTIAEYDRRTIVNVIQRFASNRGIPTVINMIQVSTPKAALASDDDIMIRRQNEEIVNQVKNMRDVVFQADLEKALRYTLFHEIPKFNEIVGERKVALERYISVIYRYSPLGQNGKRFLQALREYVIESDEINGNLYEVKIKELERKFHPVFSSDRWVGCQGSKSTLRGFSCGLWFLFHYLTVQAADSEYSTDPLEVLHAVHGYVKYFFGCSDCSEHFQSMAAQQKIWSVTTKDDAILWLWMAHNTVNKRLRKDPTEDPTFPKIKFPNAEMCPTCRRRPLTYPNVNNKSEWDKNEVLEFFKRIYSPSNISRLGVENERALPQTLEALREKRLLRNVFTDLDMRVGIFLYLFCIGMMILAVKFFVRRRYRRKMYSHDFLGKV</sequence>
<dbReference type="EC" id="1.8.3.2" evidence="10"/>
<evidence type="ECO:0000256" key="3">
    <source>
        <dbReference type="ARBA" id="ARBA00022630"/>
    </source>
</evidence>
<dbReference type="PANTHER" id="PTHR22897">
    <property type="entry name" value="QUIESCIN Q6-RELATED SULFHYDRYL OXIDASE"/>
    <property type="match status" value="1"/>
</dbReference>
<evidence type="ECO:0000259" key="13">
    <source>
        <dbReference type="PROSITE" id="PS51352"/>
    </source>
</evidence>
<feature type="transmembrane region" description="Helical" evidence="10">
    <location>
        <begin position="595"/>
        <end position="615"/>
    </location>
</feature>
<dbReference type="Proteomes" id="UP001151699">
    <property type="component" value="Chromosome B"/>
</dbReference>
<dbReference type="Pfam" id="PF04777">
    <property type="entry name" value="Evr1_Alr"/>
    <property type="match status" value="1"/>
</dbReference>
<evidence type="ECO:0000313" key="15">
    <source>
        <dbReference type="Proteomes" id="UP001151699"/>
    </source>
</evidence>
<evidence type="ECO:0000313" key="14">
    <source>
        <dbReference type="EMBL" id="KAJ6643032.1"/>
    </source>
</evidence>
<keyword evidence="10" id="KW-1133">Transmembrane helix</keyword>
<dbReference type="InterPro" id="IPR013766">
    <property type="entry name" value="Thioredoxin_domain"/>
</dbReference>
<feature type="domain" description="Thioredoxin" evidence="13">
    <location>
        <begin position="14"/>
        <end position="161"/>
    </location>
</feature>
<evidence type="ECO:0000256" key="11">
    <source>
        <dbReference type="SAM" id="SignalP"/>
    </source>
</evidence>
<keyword evidence="6 10" id="KW-0560">Oxidoreductase</keyword>
<evidence type="ECO:0000256" key="7">
    <source>
        <dbReference type="ARBA" id="ARBA00023157"/>
    </source>
</evidence>
<dbReference type="InterPro" id="IPR042568">
    <property type="entry name" value="QSOX_FAD-bd_sf"/>
</dbReference>
<evidence type="ECO:0000256" key="10">
    <source>
        <dbReference type="RuleBase" id="RU371123"/>
    </source>
</evidence>
<dbReference type="FunFam" id="1.20.120.1960:FF:000001">
    <property type="entry name" value="Sulfhydryl oxidase"/>
    <property type="match status" value="1"/>
</dbReference>
<dbReference type="InterPro" id="IPR041269">
    <property type="entry name" value="QSOX_Trx1"/>
</dbReference>
<feature type="signal peptide" evidence="11">
    <location>
        <begin position="1"/>
        <end position="21"/>
    </location>
</feature>
<evidence type="ECO:0000259" key="12">
    <source>
        <dbReference type="PROSITE" id="PS51324"/>
    </source>
</evidence>
<evidence type="ECO:0000256" key="6">
    <source>
        <dbReference type="ARBA" id="ARBA00023002"/>
    </source>
</evidence>
<feature type="domain" description="ERV/ALR sulfhydryl oxidase" evidence="12">
    <location>
        <begin position="414"/>
        <end position="517"/>
    </location>
</feature>
<keyword evidence="7" id="KW-1015">Disulfide bond</keyword>
<dbReference type="InterPro" id="IPR036774">
    <property type="entry name" value="ERV/ALR_sulphydryl_oxid_sf"/>
</dbReference>
<dbReference type="InterPro" id="IPR036249">
    <property type="entry name" value="Thioredoxin-like_sf"/>
</dbReference>
<keyword evidence="5 10" id="KW-0274">FAD</keyword>
<keyword evidence="3 10" id="KW-0285">Flavoprotein</keyword>
<dbReference type="InterPro" id="IPR040986">
    <property type="entry name" value="QSOX_FAD-bd_dom"/>
</dbReference>
<protein>
    <recommendedName>
        <fullName evidence="10">Sulfhydryl oxidase</fullName>
        <ecNumber evidence="10">1.8.3.2</ecNumber>
    </recommendedName>
</protein>
<dbReference type="InterPro" id="IPR039798">
    <property type="entry name" value="Sulfhydryl_oxidase"/>
</dbReference>
<reference evidence="14" key="1">
    <citation type="submission" date="2022-07" db="EMBL/GenBank/DDBJ databases">
        <authorList>
            <person name="Trinca V."/>
            <person name="Uliana J.V.C."/>
            <person name="Torres T.T."/>
            <person name="Ward R.J."/>
            <person name="Monesi N."/>
        </authorList>
    </citation>
    <scope>NUCLEOTIDE SEQUENCE</scope>
    <source>
        <strain evidence="14">HSMRA1968</strain>
        <tissue evidence="14">Whole embryos</tissue>
    </source>
</reference>
<dbReference type="PROSITE" id="PS51324">
    <property type="entry name" value="ERV_ALR"/>
    <property type="match status" value="1"/>
</dbReference>
<dbReference type="EMBL" id="WJQU01000002">
    <property type="protein sequence ID" value="KAJ6643032.1"/>
    <property type="molecule type" value="Genomic_DNA"/>
</dbReference>
<proteinExistence type="inferred from homology"/>
<organism evidence="14 15">
    <name type="scientific">Pseudolycoriella hygida</name>
    <dbReference type="NCBI Taxonomy" id="35572"/>
    <lineage>
        <taxon>Eukaryota</taxon>
        <taxon>Metazoa</taxon>
        <taxon>Ecdysozoa</taxon>
        <taxon>Arthropoda</taxon>
        <taxon>Hexapoda</taxon>
        <taxon>Insecta</taxon>
        <taxon>Pterygota</taxon>
        <taxon>Neoptera</taxon>
        <taxon>Endopterygota</taxon>
        <taxon>Diptera</taxon>
        <taxon>Nematocera</taxon>
        <taxon>Sciaroidea</taxon>
        <taxon>Sciaridae</taxon>
        <taxon>Pseudolycoriella</taxon>
    </lineage>
</organism>
<dbReference type="GO" id="GO:0005615">
    <property type="term" value="C:extracellular space"/>
    <property type="evidence" value="ECO:0007669"/>
    <property type="project" value="TreeGrafter"/>
</dbReference>
<comment type="cofactor">
    <cofactor evidence="1 10">
        <name>FAD</name>
        <dbReference type="ChEBI" id="CHEBI:57692"/>
    </cofactor>
</comment>
<evidence type="ECO:0000256" key="4">
    <source>
        <dbReference type="ARBA" id="ARBA00022729"/>
    </source>
</evidence>
<dbReference type="Gene3D" id="1.20.120.310">
    <property type="entry name" value="ERV/ALR sulfhydryl oxidase domain"/>
    <property type="match status" value="1"/>
</dbReference>
<dbReference type="GO" id="GO:0006457">
    <property type="term" value="P:protein folding"/>
    <property type="evidence" value="ECO:0007669"/>
    <property type="project" value="TreeGrafter"/>
</dbReference>
<evidence type="ECO:0000256" key="8">
    <source>
        <dbReference type="ARBA" id="ARBA00023180"/>
    </source>
</evidence>
<dbReference type="GO" id="GO:0016971">
    <property type="term" value="F:flavin-dependent sulfhydryl oxidase activity"/>
    <property type="evidence" value="ECO:0007669"/>
    <property type="project" value="InterPro"/>
</dbReference>
<comment type="function">
    <text evidence="10">Catalyzes the oxidation of sulfhydryl groups in peptide and protein thiols to disulfides with the reduction of oxygen to hydrogen peroxide.</text>
</comment>
<dbReference type="Gene3D" id="3.40.30.10">
    <property type="entry name" value="Glutaredoxin"/>
    <property type="match status" value="2"/>
</dbReference>
<name>A0A9Q0S2I7_9DIPT</name>
<dbReference type="GO" id="GO:0003756">
    <property type="term" value="F:protein disulfide isomerase activity"/>
    <property type="evidence" value="ECO:0007669"/>
    <property type="project" value="TreeGrafter"/>
</dbReference>
<keyword evidence="15" id="KW-1185">Reference proteome</keyword>
<keyword evidence="4 11" id="KW-0732">Signal</keyword>
<gene>
    <name evidence="14" type="primary">QSOX1_0</name>
    <name evidence="14" type="ORF">Bhyg_07988</name>
</gene>
<comment type="similarity">
    <text evidence="2 10">Belongs to the quiescin-sulfhydryl oxidase (QSOX) family.</text>
</comment>
<comment type="catalytic activity">
    <reaction evidence="9 10">
        <text>2 R'C(R)SH + O2 = R'C(R)S-S(R)CR' + H2O2</text>
        <dbReference type="Rhea" id="RHEA:17357"/>
        <dbReference type="ChEBI" id="CHEBI:15379"/>
        <dbReference type="ChEBI" id="CHEBI:16240"/>
        <dbReference type="ChEBI" id="CHEBI:16520"/>
        <dbReference type="ChEBI" id="CHEBI:17412"/>
        <dbReference type="EC" id="1.8.3.2"/>
    </reaction>
</comment>
<feature type="chain" id="PRO_5040429412" description="Sulfhydryl oxidase" evidence="11">
    <location>
        <begin position="22"/>
        <end position="632"/>
    </location>
</feature>
<evidence type="ECO:0000256" key="9">
    <source>
        <dbReference type="ARBA" id="ARBA00048864"/>
    </source>
</evidence>
<accession>A0A9Q0S2I7</accession>
<dbReference type="FunFam" id="1.20.120.310:FF:000001">
    <property type="entry name" value="Sulfhydryl oxidase"/>
    <property type="match status" value="1"/>
</dbReference>
<keyword evidence="8" id="KW-0325">Glycoprotein</keyword>
<keyword evidence="10" id="KW-0472">Membrane</keyword>
<dbReference type="Gene3D" id="1.20.120.1960">
    <property type="entry name" value="QSOX sulfhydryl oxidase domain"/>
    <property type="match status" value="1"/>
</dbReference>
<dbReference type="PROSITE" id="PS51352">
    <property type="entry name" value="THIOREDOXIN_2"/>
    <property type="match status" value="1"/>
</dbReference>
<dbReference type="Pfam" id="PF18371">
    <property type="entry name" value="FAD_SOX"/>
    <property type="match status" value="1"/>
</dbReference>
<keyword evidence="10" id="KW-0812">Transmembrane</keyword>
<evidence type="ECO:0000256" key="2">
    <source>
        <dbReference type="ARBA" id="ARBA00006041"/>
    </source>
</evidence>